<name>A0A3P6EM13_BRAOL</name>
<evidence type="ECO:0000313" key="1">
    <source>
        <dbReference type="EMBL" id="VDD37181.1"/>
    </source>
</evidence>
<organism evidence="1">
    <name type="scientific">Brassica oleracea</name>
    <name type="common">Wild cabbage</name>
    <dbReference type="NCBI Taxonomy" id="3712"/>
    <lineage>
        <taxon>Eukaryota</taxon>
        <taxon>Viridiplantae</taxon>
        <taxon>Streptophyta</taxon>
        <taxon>Embryophyta</taxon>
        <taxon>Tracheophyta</taxon>
        <taxon>Spermatophyta</taxon>
        <taxon>Magnoliopsida</taxon>
        <taxon>eudicotyledons</taxon>
        <taxon>Gunneridae</taxon>
        <taxon>Pentapetalae</taxon>
        <taxon>rosids</taxon>
        <taxon>malvids</taxon>
        <taxon>Brassicales</taxon>
        <taxon>Brassicaceae</taxon>
        <taxon>Brassiceae</taxon>
        <taxon>Brassica</taxon>
    </lineage>
</organism>
<reference evidence="1" key="1">
    <citation type="submission" date="2018-11" db="EMBL/GenBank/DDBJ databases">
        <authorList>
            <consortium name="Genoscope - CEA"/>
            <person name="William W."/>
        </authorList>
    </citation>
    <scope>NUCLEOTIDE SEQUENCE</scope>
</reference>
<proteinExistence type="predicted"/>
<sequence length="42" mass="4628">MTAAAVWPETRECVPKREEVSEDDDARSCVSILVSFKAQADS</sequence>
<dbReference type="EMBL" id="LR031876">
    <property type="protein sequence ID" value="VDD37181.1"/>
    <property type="molecule type" value="Genomic_DNA"/>
</dbReference>
<protein>
    <submittedName>
        <fullName evidence="1">Uncharacterized protein</fullName>
    </submittedName>
</protein>
<accession>A0A3P6EM13</accession>
<dbReference type="AlphaFoldDB" id="A0A3P6EM13"/>
<gene>
    <name evidence="1" type="ORF">BOLC7T42741H</name>
</gene>